<dbReference type="NCBIfam" id="TIGR01408">
    <property type="entry name" value="Ube1"/>
    <property type="match status" value="1"/>
</dbReference>
<dbReference type="UniPathway" id="UPA00143"/>
<dbReference type="Gene3D" id="3.50.50.80">
    <property type="entry name" value="Ubiquitin-activating enzyme E1, inactive adenylation domain, subdomain 1"/>
    <property type="match status" value="1"/>
</dbReference>
<dbReference type="PRINTS" id="PR01849">
    <property type="entry name" value="UBIQUITINACT"/>
</dbReference>
<keyword evidence="3 9" id="KW-0436">Ligase</keyword>
<proteinExistence type="inferred from homology"/>
<evidence type="ECO:0000259" key="10">
    <source>
        <dbReference type="SMART" id="SM00985"/>
    </source>
</evidence>
<dbReference type="SUPFAM" id="SSF69572">
    <property type="entry name" value="Activating enzymes of the ubiquitin-like proteins"/>
    <property type="match status" value="2"/>
</dbReference>
<comment type="pathway">
    <text evidence="1">Protein modification; protein ubiquitination.</text>
</comment>
<dbReference type="Pfam" id="PF00899">
    <property type="entry name" value="ThiF"/>
    <property type="match status" value="2"/>
</dbReference>
<organism evidence="11 12">
    <name type="scientific">Takifugu bimaculatus</name>
    <dbReference type="NCBI Taxonomy" id="433685"/>
    <lineage>
        <taxon>Eukaryota</taxon>
        <taxon>Metazoa</taxon>
        <taxon>Chordata</taxon>
        <taxon>Craniata</taxon>
        <taxon>Vertebrata</taxon>
        <taxon>Euteleostomi</taxon>
        <taxon>Actinopterygii</taxon>
        <taxon>Neopterygii</taxon>
        <taxon>Teleostei</taxon>
        <taxon>Neoteleostei</taxon>
        <taxon>Acanthomorphata</taxon>
        <taxon>Eupercaria</taxon>
        <taxon>Tetraodontiformes</taxon>
        <taxon>Tetradontoidea</taxon>
        <taxon>Tetraodontidae</taxon>
        <taxon>Takifugu</taxon>
    </lineage>
</organism>
<dbReference type="FunFam" id="3.50.50.80:FF:000001">
    <property type="entry name" value="ubiquitin-like modifier-activating enzyme 1"/>
    <property type="match status" value="1"/>
</dbReference>
<dbReference type="FunFam" id="2.40.30.180:FF:000001">
    <property type="entry name" value="ubiquitin-like modifier-activating enzyme 1"/>
    <property type="match status" value="1"/>
</dbReference>
<evidence type="ECO:0000256" key="1">
    <source>
        <dbReference type="ARBA" id="ARBA00004906"/>
    </source>
</evidence>
<dbReference type="FunFam" id="1.10.10.2660:FF:000001">
    <property type="entry name" value="Ubiquitin-activating enzyme E1 1"/>
    <property type="match status" value="1"/>
</dbReference>
<dbReference type="Proteomes" id="UP000516260">
    <property type="component" value="Chromosome 5"/>
</dbReference>
<dbReference type="EMBL" id="SWLE01000018">
    <property type="protein sequence ID" value="TNM88786.1"/>
    <property type="molecule type" value="Genomic_DNA"/>
</dbReference>
<dbReference type="GO" id="GO:0031510">
    <property type="term" value="C:SUMO activating enzyme complex"/>
    <property type="evidence" value="ECO:0007669"/>
    <property type="project" value="TreeGrafter"/>
</dbReference>
<dbReference type="Pfam" id="PF09358">
    <property type="entry name" value="E1_UFD"/>
    <property type="match status" value="1"/>
</dbReference>
<evidence type="ECO:0000256" key="4">
    <source>
        <dbReference type="ARBA" id="ARBA00022741"/>
    </source>
</evidence>
<dbReference type="InterPro" id="IPR000594">
    <property type="entry name" value="ThiF_NAD_FAD-bd"/>
</dbReference>
<dbReference type="InterPro" id="IPR018075">
    <property type="entry name" value="UBQ-activ_enz_E1"/>
</dbReference>
<dbReference type="FunFam" id="3.50.50.80:FF:000002">
    <property type="entry name" value="SUMO-activating enzyme subunit 2"/>
    <property type="match status" value="1"/>
</dbReference>
<evidence type="ECO:0000313" key="12">
    <source>
        <dbReference type="Proteomes" id="UP000516260"/>
    </source>
</evidence>
<protein>
    <recommendedName>
        <fullName evidence="7">Ubiquitin-activating enzyme E1</fullName>
    </recommendedName>
</protein>
<evidence type="ECO:0000256" key="9">
    <source>
        <dbReference type="RuleBase" id="RU000519"/>
    </source>
</evidence>
<evidence type="ECO:0000313" key="11">
    <source>
        <dbReference type="EMBL" id="TNM88786.1"/>
    </source>
</evidence>
<evidence type="ECO:0000256" key="3">
    <source>
        <dbReference type="ARBA" id="ARBA00022598"/>
    </source>
</evidence>
<gene>
    <name evidence="11" type="ORF">fugu_005040</name>
</gene>
<dbReference type="GO" id="GO:0019948">
    <property type="term" value="F:SUMO activating enzyme activity"/>
    <property type="evidence" value="ECO:0007669"/>
    <property type="project" value="TreeGrafter"/>
</dbReference>
<name>A0A4Z2BBE3_9TELE</name>
<dbReference type="InterPro" id="IPR035985">
    <property type="entry name" value="Ubiquitin-activating_enz"/>
</dbReference>
<evidence type="ECO:0000256" key="2">
    <source>
        <dbReference type="ARBA" id="ARBA00005673"/>
    </source>
</evidence>
<keyword evidence="12" id="KW-1185">Reference proteome</keyword>
<dbReference type="InterPro" id="IPR000011">
    <property type="entry name" value="UBQ/SUMO-activ_enz_E1-like"/>
</dbReference>
<dbReference type="InterPro" id="IPR038252">
    <property type="entry name" value="UBA_E1_C_sf"/>
</dbReference>
<comment type="similarity">
    <text evidence="2 9">Belongs to the ubiquitin-activating E1 family.</text>
</comment>
<dbReference type="InterPro" id="IPR018965">
    <property type="entry name" value="Ub-activating_enz_E1_C"/>
</dbReference>
<dbReference type="PANTHER" id="PTHR10953:SF198">
    <property type="entry name" value="E1 UBIQUITIN-ACTIVATING ENZYME"/>
    <property type="match status" value="1"/>
</dbReference>
<dbReference type="Pfam" id="PF10585">
    <property type="entry name" value="UBA_E1_SCCH"/>
    <property type="match status" value="1"/>
</dbReference>
<dbReference type="GO" id="GO:0005524">
    <property type="term" value="F:ATP binding"/>
    <property type="evidence" value="ECO:0007669"/>
    <property type="project" value="UniProtKB-KW"/>
</dbReference>
<dbReference type="InterPro" id="IPR033127">
    <property type="entry name" value="UBQ-activ_enz_E1_Cys_AS"/>
</dbReference>
<dbReference type="Gene3D" id="3.40.50.12550">
    <property type="entry name" value="Ubiquitin-activating enzyme E1, inactive adenylation domain, subdomain 2"/>
    <property type="match status" value="1"/>
</dbReference>
<reference evidence="11 12" key="1">
    <citation type="submission" date="2019-04" db="EMBL/GenBank/DDBJ databases">
        <title>The sequence and de novo assembly of Takifugu bimaculatus genome using PacBio and Hi-C technologies.</title>
        <authorList>
            <person name="Xu P."/>
            <person name="Liu B."/>
            <person name="Zhou Z."/>
        </authorList>
    </citation>
    <scope>NUCLEOTIDE SEQUENCE [LARGE SCALE GENOMIC DNA]</scope>
    <source>
        <strain evidence="11">TB-2018</strain>
        <tissue evidence="11">Muscle</tissue>
    </source>
</reference>
<keyword evidence="5 9" id="KW-0833">Ubl conjugation pathway</keyword>
<dbReference type="InterPro" id="IPR042449">
    <property type="entry name" value="Ub-E1_IAD_1"/>
</dbReference>
<keyword evidence="6 9" id="KW-0067">ATP-binding</keyword>
<feature type="domain" description="Ubiquitin-activating enzyme E1 C-terminal" evidence="10">
    <location>
        <begin position="1014"/>
        <end position="1117"/>
    </location>
</feature>
<dbReference type="GO" id="GO:0005737">
    <property type="term" value="C:cytoplasm"/>
    <property type="evidence" value="ECO:0007669"/>
    <property type="project" value="TreeGrafter"/>
</dbReference>
<dbReference type="CDD" id="cd01491">
    <property type="entry name" value="Ube1_repeat1"/>
    <property type="match status" value="1"/>
</dbReference>
<dbReference type="InterPro" id="IPR019572">
    <property type="entry name" value="UBA_E1_SCCH"/>
</dbReference>
<dbReference type="PROSITE" id="PS00865">
    <property type="entry name" value="UBIQUITIN_ACTIVAT_2"/>
    <property type="match status" value="1"/>
</dbReference>
<evidence type="ECO:0000256" key="7">
    <source>
        <dbReference type="ARBA" id="ARBA00030371"/>
    </source>
</evidence>
<evidence type="ECO:0000256" key="5">
    <source>
        <dbReference type="ARBA" id="ARBA00022786"/>
    </source>
</evidence>
<dbReference type="PANTHER" id="PTHR10953">
    <property type="entry name" value="UBIQUITIN-ACTIVATING ENZYME E1"/>
    <property type="match status" value="1"/>
</dbReference>
<evidence type="ECO:0000256" key="6">
    <source>
        <dbReference type="ARBA" id="ARBA00022840"/>
    </source>
</evidence>
<dbReference type="AlphaFoldDB" id="A0A4Z2BBE3"/>
<dbReference type="GO" id="GO:0004839">
    <property type="term" value="F:ubiquitin activating enzyme activity"/>
    <property type="evidence" value="ECO:0007669"/>
    <property type="project" value="UniProtKB-EC"/>
</dbReference>
<dbReference type="Gene3D" id="3.10.290.60">
    <property type="entry name" value="Ubiquitin-activating enzyme E1, UFD domain"/>
    <property type="match status" value="1"/>
</dbReference>
<dbReference type="GO" id="GO:0016925">
    <property type="term" value="P:protein sumoylation"/>
    <property type="evidence" value="ECO:0007669"/>
    <property type="project" value="TreeGrafter"/>
</dbReference>
<comment type="caution">
    <text evidence="11">The sequence shown here is derived from an EMBL/GenBank/DDBJ whole genome shotgun (WGS) entry which is preliminary data.</text>
</comment>
<dbReference type="Gene3D" id="3.40.50.720">
    <property type="entry name" value="NAD(P)-binding Rossmann-like Domain"/>
    <property type="match status" value="1"/>
</dbReference>
<dbReference type="InterPro" id="IPR042063">
    <property type="entry name" value="Ubi_acti_E1_SCCH"/>
</dbReference>
<dbReference type="Gene3D" id="1.10.10.2660">
    <property type="entry name" value="Ubiquitin-activating enzyme E1, SCCH domain"/>
    <property type="match status" value="1"/>
</dbReference>
<dbReference type="InterPro" id="IPR045886">
    <property type="entry name" value="ThiF/MoeB/HesA"/>
</dbReference>
<evidence type="ECO:0000256" key="8">
    <source>
        <dbReference type="PROSITE-ProRule" id="PRU10132"/>
    </source>
</evidence>
<keyword evidence="4 9" id="KW-0547">Nucleotide-binding</keyword>
<dbReference type="Gene3D" id="2.40.30.180">
    <property type="entry name" value="Ubiquitin-activating enzyme E1, FCCH domain"/>
    <property type="match status" value="1"/>
</dbReference>
<sequence length="1129" mass="125498">MSVEIDEGFYSRQLYVLGHDGMHRMGTASVLVAGMGGLGVEIAKNVILSGVKSVTVQDQSDTMWTDLSSQFFLKESHLGQNRAMCCIQQLCDLNPRVRVSAHMGPLDHDLLLQFQVVVLTDSSLDDQKGFGDFCHAHGIQLVVADTKGLFGQLFCDFGEEFEVLEDKETPESVIVQNISKENPGVVLCAGECPHGLSDGAVVSFSEVQGMTELNSAGPMAIKYLSPCSFSICDTSDFSEYKCGGVATVEPDKFKPLREALLESKLLVMYGVGRTDRHKTLHLAFQALHGFVKSQGRLPLPHNDADAEVLVAMVRELNAVAGLERLDEVAVRNLAYTARGELAPMNAFIGGLAAHEVIKACSRKFKPLKQWLYFDALECLPENRTQLAEHSGSTRGTRYDGQTAVFGSAFQEKLAGQKYFLVGAGAIGCELLKNFALIGLGAGGGGLVTVTDMDFIEKSNLNRQFLFRSQDIGKSKSKIAAKAVREMNPQMNITDHQNRLDPESEAVYNYDFFMGLDGVAAALDNTEARAYLDGQCVQYQKPMLEGGTEGNHGHTLVVVPHITESYGKDTKSPTKTIPMCTLKNFPYRIEHTLQVLSTQPKGSISFFSDDAEFVDRTLRQGDAEALEVLEGVWNCLEDREAGGKRPTSWEDCVTWARLEWETLFNNEIRQLLHFFPSDEVTDSGLPFWSESKRCPHPLTFDPDNTTHMDYVVAAANLCAQIYGIKGTRDRVSIRQVLSNVAVPPFAVKSSVRIHLTDKEMEEAKECDESEKVRLEELKGWLSSASARASARQMYPADFEKDDDLHMDYIVAASNLRAENYEITPADRHKSKLIAGEIIPAIATTTAAVAGLMCLELYKLVQGHRDISSYSTSYFSLSTQYFVWMQPRRAQRFTTNVIIRLLSVDINKLQRLVVTIDPHAVYQRLGSTRGIKLQHLDEASWLRDFTGLPRAQINSDQGQNSRFDLRTPRTDLCNGPEGAHNRTSSPSLSELPLPRENGFIRGVLLEEVHDKTRTVVVLAWPDYSFLLKGEEEGLHEELNPGNVFVFCFYHIVEHYDLTLCGLFYGPSVVYTGQEERLKQSVSELVKRATKADIPPHKKVLDLVPSFAEDEDVCNQVPTIRYVLPDSSSTRA</sequence>
<dbReference type="InterPro" id="IPR042302">
    <property type="entry name" value="E1_FCCH_sf"/>
</dbReference>
<dbReference type="SMART" id="SM00985">
    <property type="entry name" value="UBA_e1_C"/>
    <property type="match status" value="1"/>
</dbReference>
<feature type="active site" description="Glycyl thioester intermediate" evidence="8">
    <location>
        <position position="579"/>
    </location>
</feature>
<accession>A0A4Z2BBE3</accession>